<evidence type="ECO:0000256" key="1">
    <source>
        <dbReference type="SAM" id="Phobius"/>
    </source>
</evidence>
<keyword evidence="1" id="KW-0472">Membrane</keyword>
<feature type="transmembrane region" description="Helical" evidence="1">
    <location>
        <begin position="99"/>
        <end position="119"/>
    </location>
</feature>
<evidence type="ECO:0000313" key="3">
    <source>
        <dbReference type="Proteomes" id="UP000177165"/>
    </source>
</evidence>
<name>A0A1G2AS77_9BACT</name>
<feature type="transmembrane region" description="Helical" evidence="1">
    <location>
        <begin position="6"/>
        <end position="25"/>
    </location>
</feature>
<accession>A0A1G2AS77</accession>
<dbReference type="STRING" id="1798540.A3B74_01805"/>
<evidence type="ECO:0000313" key="2">
    <source>
        <dbReference type="EMBL" id="OGY79758.1"/>
    </source>
</evidence>
<evidence type="ECO:0008006" key="4">
    <source>
        <dbReference type="Google" id="ProtNLM"/>
    </source>
</evidence>
<dbReference type="PANTHER" id="PTHR39650">
    <property type="entry name" value="CDP-ARCHAEOL SYNTHASE"/>
    <property type="match status" value="1"/>
</dbReference>
<dbReference type="PANTHER" id="PTHR39650:SF1">
    <property type="entry name" value="CDP-ARCHAEOL SYNTHASE"/>
    <property type="match status" value="1"/>
</dbReference>
<feature type="transmembrane region" description="Helical" evidence="1">
    <location>
        <begin position="131"/>
        <end position="151"/>
    </location>
</feature>
<dbReference type="AlphaFoldDB" id="A0A1G2AS77"/>
<dbReference type="EMBL" id="MHKB01000007">
    <property type="protein sequence ID" value="OGY79758.1"/>
    <property type="molecule type" value="Genomic_DNA"/>
</dbReference>
<organism evidence="2 3">
    <name type="scientific">Candidatus Kerfeldbacteria bacterium RIFCSPHIGHO2_02_FULL_42_14</name>
    <dbReference type="NCBI Taxonomy" id="1798540"/>
    <lineage>
        <taxon>Bacteria</taxon>
        <taxon>Candidatus Kerfeldiibacteriota</taxon>
    </lineage>
</organism>
<feature type="transmembrane region" description="Helical" evidence="1">
    <location>
        <begin position="157"/>
        <end position="181"/>
    </location>
</feature>
<feature type="transmembrane region" description="Helical" evidence="1">
    <location>
        <begin position="60"/>
        <end position="79"/>
    </location>
</feature>
<comment type="caution">
    <text evidence="2">The sequence shown here is derived from an EMBL/GenBank/DDBJ whole genome shotgun (WGS) entry which is preliminary data.</text>
</comment>
<protein>
    <recommendedName>
        <fullName evidence="4">CDP-2,3-bis-(O-geranylgeranyl)-sn-glycerol synthase</fullName>
    </recommendedName>
</protein>
<dbReference type="Proteomes" id="UP000177165">
    <property type="component" value="Unassembled WGS sequence"/>
</dbReference>
<reference evidence="2 3" key="1">
    <citation type="journal article" date="2016" name="Nat. Commun.">
        <title>Thousands of microbial genomes shed light on interconnected biogeochemical processes in an aquifer system.</title>
        <authorList>
            <person name="Anantharaman K."/>
            <person name="Brown C.T."/>
            <person name="Hug L.A."/>
            <person name="Sharon I."/>
            <person name="Castelle C.J."/>
            <person name="Probst A.J."/>
            <person name="Thomas B.C."/>
            <person name="Singh A."/>
            <person name="Wilkins M.J."/>
            <person name="Karaoz U."/>
            <person name="Brodie E.L."/>
            <person name="Williams K.H."/>
            <person name="Hubbard S.S."/>
            <person name="Banfield J.F."/>
        </authorList>
    </citation>
    <scope>NUCLEOTIDE SEQUENCE [LARGE SCALE GENOMIC DNA]</scope>
</reference>
<dbReference type="InterPro" id="IPR032690">
    <property type="entry name" value="CarS"/>
</dbReference>
<keyword evidence="1" id="KW-1133">Transmembrane helix</keyword>
<sequence length="186" mass="21439">MPTLIFQIGKFFLQCLWFFLPIGFANMAPVFARKINFLNVPVDFGYSIAHKRIFGDHKTWRGILAGVLIGECVFLLQRFLEQYPVFTALHFTSYQTLPWYFGALIGFGAVFGDLIKSFFKRRKNIAAGTSWIPFDQIDYILGGLIFSLIVVRIPLSAWLTILILGFLLHIATNHIGFWLGIREQRW</sequence>
<keyword evidence="1" id="KW-0812">Transmembrane</keyword>
<dbReference type="Pfam" id="PF01864">
    <property type="entry name" value="CarS-like"/>
    <property type="match status" value="1"/>
</dbReference>
<gene>
    <name evidence="2" type="ORF">A3B74_01805</name>
</gene>
<proteinExistence type="predicted"/>